<dbReference type="Pfam" id="PF03692">
    <property type="entry name" value="CxxCxxCC"/>
    <property type="match status" value="1"/>
</dbReference>
<sequence>MANNNNPRDNIDQCEKCLPAFCCNYFAFGIDEPEDRKDYESLLWKLAHEKVSIYVYRKQWYIMIHTRCNFLTADNKCGIYENRPYLCKEHSVENCE</sequence>
<dbReference type="InterPro" id="IPR005358">
    <property type="entry name" value="Puta_zinc/iron-chelating_dom"/>
</dbReference>
<proteinExistence type="predicted"/>
<accession>A0A382NVD3</accession>
<evidence type="ECO:0008006" key="2">
    <source>
        <dbReference type="Google" id="ProtNLM"/>
    </source>
</evidence>
<gene>
    <name evidence="1" type="ORF">METZ01_LOCUS317880</name>
</gene>
<evidence type="ECO:0000313" key="1">
    <source>
        <dbReference type="EMBL" id="SVC65026.1"/>
    </source>
</evidence>
<organism evidence="1">
    <name type="scientific">marine metagenome</name>
    <dbReference type="NCBI Taxonomy" id="408172"/>
    <lineage>
        <taxon>unclassified sequences</taxon>
        <taxon>metagenomes</taxon>
        <taxon>ecological metagenomes</taxon>
    </lineage>
</organism>
<reference evidence="1" key="1">
    <citation type="submission" date="2018-05" db="EMBL/GenBank/DDBJ databases">
        <authorList>
            <person name="Lanie J.A."/>
            <person name="Ng W.-L."/>
            <person name="Kazmierczak K.M."/>
            <person name="Andrzejewski T.M."/>
            <person name="Davidsen T.M."/>
            <person name="Wayne K.J."/>
            <person name="Tettelin H."/>
            <person name="Glass J.I."/>
            <person name="Rusch D."/>
            <person name="Podicherti R."/>
            <person name="Tsui H.-C.T."/>
            <person name="Winkler M.E."/>
        </authorList>
    </citation>
    <scope>NUCLEOTIDE SEQUENCE</scope>
</reference>
<dbReference type="AlphaFoldDB" id="A0A382NVD3"/>
<dbReference type="EMBL" id="UINC01102988">
    <property type="protein sequence ID" value="SVC65026.1"/>
    <property type="molecule type" value="Genomic_DNA"/>
</dbReference>
<name>A0A382NVD3_9ZZZZ</name>
<feature type="non-terminal residue" evidence="1">
    <location>
        <position position="96"/>
    </location>
</feature>
<protein>
    <recommendedName>
        <fullName evidence="2">Zinc/iron-chelating domain-containing protein</fullName>
    </recommendedName>
</protein>